<dbReference type="InterPro" id="IPR000719">
    <property type="entry name" value="Prot_kinase_dom"/>
</dbReference>
<reference evidence="7" key="1">
    <citation type="submission" date="2009-08" db="EMBL/GenBank/DDBJ databases">
        <title>Annotation of Salpingoeca rosetta.</title>
        <authorList>
            <consortium name="The Broad Institute Genome Sequencing Platform"/>
            <person name="Russ C."/>
            <person name="Cuomo C."/>
            <person name="Burger G."/>
            <person name="Gray M.W."/>
            <person name="Holland P.W.H."/>
            <person name="King N."/>
            <person name="Lang F.B.F."/>
            <person name="Roger A.J."/>
            <person name="Ruiz-Trillo I."/>
            <person name="Young S.K."/>
            <person name="Zeng Q."/>
            <person name="Gargeya S."/>
            <person name="Alvarado L."/>
            <person name="Berlin A."/>
            <person name="Chapman S.B."/>
            <person name="Chen Z."/>
            <person name="Freedman E."/>
            <person name="Gellesch M."/>
            <person name="Goldberg J."/>
            <person name="Griggs A."/>
            <person name="Gujja S."/>
            <person name="Heilman E."/>
            <person name="Heiman D."/>
            <person name="Howarth C."/>
            <person name="Mehta T."/>
            <person name="Neiman D."/>
            <person name="Pearson M."/>
            <person name="Roberts A."/>
            <person name="Saif S."/>
            <person name="Shea T."/>
            <person name="Shenoy N."/>
            <person name="Sisk P."/>
            <person name="Stolte C."/>
            <person name="Sykes S."/>
            <person name="White J."/>
            <person name="Yandava C."/>
            <person name="Haas B."/>
            <person name="Nusbaum C."/>
            <person name="Birren B."/>
        </authorList>
    </citation>
    <scope>NUCLEOTIDE SEQUENCE [LARGE SCALE GENOMIC DNA]</scope>
    <source>
        <strain evidence="7">ATCC 50818</strain>
    </source>
</reference>
<dbReference type="PROSITE" id="PS00108">
    <property type="entry name" value="PROTEIN_KINASE_ST"/>
    <property type="match status" value="1"/>
</dbReference>
<dbReference type="SUPFAM" id="SSF56112">
    <property type="entry name" value="Protein kinase-like (PK-like)"/>
    <property type="match status" value="1"/>
</dbReference>
<feature type="binding site" evidence="4">
    <location>
        <position position="64"/>
    </location>
    <ligand>
        <name>ATP</name>
        <dbReference type="ChEBI" id="CHEBI:30616"/>
    </ligand>
</feature>
<evidence type="ECO:0000256" key="5">
    <source>
        <dbReference type="SAM" id="MobiDB-lite"/>
    </source>
</evidence>
<feature type="compositionally biased region" description="Low complexity" evidence="5">
    <location>
        <begin position="407"/>
        <end position="425"/>
    </location>
</feature>
<feature type="region of interest" description="Disordered" evidence="5">
    <location>
        <begin position="606"/>
        <end position="643"/>
    </location>
</feature>
<dbReference type="PANTHER" id="PTHR11909">
    <property type="entry name" value="CASEIN KINASE-RELATED"/>
    <property type="match status" value="1"/>
</dbReference>
<evidence type="ECO:0000313" key="8">
    <source>
        <dbReference type="Proteomes" id="UP000007799"/>
    </source>
</evidence>
<dbReference type="PROSITE" id="PS50011">
    <property type="entry name" value="PROTEIN_KINASE_DOM"/>
    <property type="match status" value="1"/>
</dbReference>
<dbReference type="RefSeq" id="XP_004995834.1">
    <property type="nucleotide sequence ID" value="XM_004995777.1"/>
</dbReference>
<feature type="compositionally biased region" description="Basic and acidic residues" evidence="5">
    <location>
        <begin position="627"/>
        <end position="637"/>
    </location>
</feature>
<proteinExistence type="predicted"/>
<feature type="compositionally biased region" description="Basic residues" evidence="5">
    <location>
        <begin position="441"/>
        <end position="460"/>
    </location>
</feature>
<feature type="region of interest" description="Disordered" evidence="5">
    <location>
        <begin position="376"/>
        <end position="561"/>
    </location>
</feature>
<dbReference type="GO" id="GO:0005524">
    <property type="term" value="F:ATP binding"/>
    <property type="evidence" value="ECO:0007669"/>
    <property type="project" value="UniProtKB-UniRule"/>
</dbReference>
<dbReference type="InterPro" id="IPR050235">
    <property type="entry name" value="CK1_Ser-Thr_kinase"/>
</dbReference>
<organism evidence="8">
    <name type="scientific">Salpingoeca rosetta (strain ATCC 50818 / BSB-021)</name>
    <dbReference type="NCBI Taxonomy" id="946362"/>
    <lineage>
        <taxon>Eukaryota</taxon>
        <taxon>Choanoflagellata</taxon>
        <taxon>Craspedida</taxon>
        <taxon>Salpingoecidae</taxon>
        <taxon>Salpingoeca</taxon>
    </lineage>
</organism>
<feature type="domain" description="Protein kinase" evidence="6">
    <location>
        <begin position="32"/>
        <end position="356"/>
    </location>
</feature>
<dbReference type="InterPro" id="IPR017441">
    <property type="entry name" value="Protein_kinase_ATP_BS"/>
</dbReference>
<dbReference type="OMA" id="HQDYGDS"/>
<gene>
    <name evidence="7" type="ORF">PTSG_03252</name>
</gene>
<feature type="compositionally biased region" description="Basic residues" evidence="5">
    <location>
        <begin position="614"/>
        <end position="626"/>
    </location>
</feature>
<dbReference type="SMART" id="SM00220">
    <property type="entry name" value="S_TKc"/>
    <property type="match status" value="1"/>
</dbReference>
<dbReference type="Proteomes" id="UP000007799">
    <property type="component" value="Unassembled WGS sequence"/>
</dbReference>
<dbReference type="eggNOG" id="KOG1164">
    <property type="taxonomic scope" value="Eukaryota"/>
</dbReference>
<dbReference type="PROSITE" id="PS00107">
    <property type="entry name" value="PROTEIN_KINASE_ATP"/>
    <property type="match status" value="1"/>
</dbReference>
<protein>
    <recommendedName>
        <fullName evidence="1">non-specific serine/threonine protein kinase</fullName>
        <ecNumber evidence="1">2.7.11.1</ecNumber>
    </recommendedName>
</protein>
<dbReference type="Pfam" id="PF00069">
    <property type="entry name" value="Pkinase"/>
    <property type="match status" value="1"/>
</dbReference>
<keyword evidence="7" id="KW-0808">Transferase</keyword>
<dbReference type="GeneID" id="16076421"/>
<sequence>MPPRRGKKKRPTGPPKVSATGERVQFNRTLSVMIGERIGAGGFGVIYKGTRYDKEKFVGPVVVKMEHAFSTGLFSEMKCLERLQLVEWHSKAHTKWVKTSSLKHFPFAVMHACSVETLKGDEYRFMAMHACGSSVARLISSANNNVVNSKIPTASALAITLQMQEALRYVHERGYIHGDLKPENICIDEQHPGRVYLIDFGCCELFDASGGSMTRHEPYEVLPARKHDGTLEFTGVDAHAGAKLSRRGDLEMLCYVLLQFLLGEPSWFPICAKVTDKTRNAAGDKVEAQKRKLFDYPGASGMTTAAITAARNHLHALIGSHPGTDAVADVFAHVMSLKYDEKPDYSRLTAVLQAGLKAAKSKLEAPLQFSADVENVKPPRTAAASSAKKAKRTPSATAKTTARRTGGRTTAAAKPAPAPAPATVVLDDEEDEEDVVPVKAAAKRKPRAAKSRSRVSRSKPRAATVVMDDDDEDDDDDDGDAGDEDYVPEVPRVRTKRSTKAVVSKTKTVTTPTSPRRYLAPVNTTVTPPHAKPVRKRSSKSSKSSQSSQSSQSIAPKQQEDLVFMYDDDAMDVYDDDDGGEGCCVVIDEDVDSVAVAGGFAPRRSGRIAARPSARTRRTNGGKRKQSYHEALFERHKSVMSSH</sequence>
<keyword evidence="3 4" id="KW-0067">ATP-binding</keyword>
<keyword evidence="8" id="KW-1185">Reference proteome</keyword>
<evidence type="ECO:0000256" key="1">
    <source>
        <dbReference type="ARBA" id="ARBA00012513"/>
    </source>
</evidence>
<evidence type="ECO:0000313" key="7">
    <source>
        <dbReference type="EMBL" id="EGD82598.1"/>
    </source>
</evidence>
<feature type="compositionally biased region" description="Low complexity" evidence="5">
    <location>
        <begin position="500"/>
        <end position="517"/>
    </location>
</feature>
<dbReference type="STRING" id="946362.F2U4N2"/>
<feature type="compositionally biased region" description="Low complexity" evidence="5">
    <location>
        <begin position="378"/>
        <end position="400"/>
    </location>
</feature>
<dbReference type="InterPro" id="IPR011009">
    <property type="entry name" value="Kinase-like_dom_sf"/>
</dbReference>
<feature type="region of interest" description="Disordered" evidence="5">
    <location>
        <begin position="1"/>
        <end position="20"/>
    </location>
</feature>
<dbReference type="KEGG" id="sre:PTSG_03252"/>
<feature type="compositionally biased region" description="Acidic residues" evidence="5">
    <location>
        <begin position="426"/>
        <end position="435"/>
    </location>
</feature>
<dbReference type="OrthoDB" id="2687620at2759"/>
<dbReference type="FunCoup" id="F2U4N2">
    <property type="interactions" value="1709"/>
</dbReference>
<dbReference type="EC" id="2.7.11.1" evidence="1"/>
<dbReference type="AlphaFoldDB" id="F2U4N2"/>
<accession>F2U4N2</accession>
<dbReference type="InterPro" id="IPR008271">
    <property type="entry name" value="Ser/Thr_kinase_AS"/>
</dbReference>
<dbReference type="GO" id="GO:0004674">
    <property type="term" value="F:protein serine/threonine kinase activity"/>
    <property type="evidence" value="ECO:0007669"/>
    <property type="project" value="UniProtKB-EC"/>
</dbReference>
<keyword evidence="2 4" id="KW-0547">Nucleotide-binding</keyword>
<feature type="compositionally biased region" description="Acidic residues" evidence="5">
    <location>
        <begin position="467"/>
        <end position="487"/>
    </location>
</feature>
<evidence type="ECO:0000256" key="3">
    <source>
        <dbReference type="ARBA" id="ARBA00022840"/>
    </source>
</evidence>
<dbReference type="InParanoid" id="F2U4N2"/>
<evidence type="ECO:0000259" key="6">
    <source>
        <dbReference type="PROSITE" id="PS50011"/>
    </source>
</evidence>
<feature type="compositionally biased region" description="Basic residues" evidence="5">
    <location>
        <begin position="1"/>
        <end position="11"/>
    </location>
</feature>
<name>F2U4N2_SALR5</name>
<evidence type="ECO:0000256" key="4">
    <source>
        <dbReference type="PROSITE-ProRule" id="PRU10141"/>
    </source>
</evidence>
<feature type="compositionally biased region" description="Low complexity" evidence="5">
    <location>
        <begin position="541"/>
        <end position="553"/>
    </location>
</feature>
<dbReference type="Gene3D" id="1.10.510.10">
    <property type="entry name" value="Transferase(Phosphotransferase) domain 1"/>
    <property type="match status" value="1"/>
</dbReference>
<keyword evidence="7" id="KW-0418">Kinase</keyword>
<dbReference type="EMBL" id="GL832961">
    <property type="protein sequence ID" value="EGD82598.1"/>
    <property type="molecule type" value="Genomic_DNA"/>
</dbReference>
<evidence type="ECO:0000256" key="2">
    <source>
        <dbReference type="ARBA" id="ARBA00022741"/>
    </source>
</evidence>